<evidence type="ECO:0000313" key="1">
    <source>
        <dbReference type="EMBL" id="GAA2175168.1"/>
    </source>
</evidence>
<dbReference type="Proteomes" id="UP001500974">
    <property type="component" value="Unassembled WGS sequence"/>
</dbReference>
<dbReference type="Gene3D" id="3.40.50.2000">
    <property type="entry name" value="Glycogen Phosphorylase B"/>
    <property type="match status" value="2"/>
</dbReference>
<protein>
    <recommendedName>
        <fullName evidence="3">D-inositol 3-phosphate glycosyltransferase</fullName>
    </recommendedName>
</protein>
<dbReference type="EMBL" id="BAAAON010000002">
    <property type="protein sequence ID" value="GAA2175168.1"/>
    <property type="molecule type" value="Genomic_DNA"/>
</dbReference>
<gene>
    <name evidence="1" type="ORF">GCM10009784_16430</name>
</gene>
<name>A0ABN3AUW6_9MICC</name>
<dbReference type="RefSeq" id="WP_346028075.1">
    <property type="nucleotide sequence ID" value="NZ_BAAAON010000002.1"/>
</dbReference>
<reference evidence="1 2" key="1">
    <citation type="journal article" date="2019" name="Int. J. Syst. Evol. Microbiol.">
        <title>The Global Catalogue of Microorganisms (GCM) 10K type strain sequencing project: providing services to taxonomists for standard genome sequencing and annotation.</title>
        <authorList>
            <consortium name="The Broad Institute Genomics Platform"/>
            <consortium name="The Broad Institute Genome Sequencing Center for Infectious Disease"/>
            <person name="Wu L."/>
            <person name="Ma J."/>
        </authorList>
    </citation>
    <scope>NUCLEOTIDE SEQUENCE [LARGE SCALE GENOMIC DNA]</scope>
    <source>
        <strain evidence="1 2">JCM 14917</strain>
    </source>
</reference>
<sequence length="329" mass="36259">MSAAGEEPTALHLYDCADVGATLVQYGRAMGRPWRFLPARDTSLDNASTMGSLGRTASIAKWTATRWLKSFDADLLHIHFGTRLDVLAKWPRRPFIVHYHGTDIRTFYYDPLQRGRIQWGADNAEVVLYSTPDLKVHAERARSDAIYLPNPVNLGELPAWDPNGAPVVVFSSRWDDSKGGQQQLELLSAIRRALGPEVRLEGLEWGNGAQEARRRGVELIPRMSKQHYLRWLSKAHCVVGQTSGILAMSELQSVAIGVPLVARLEPGFYPDPVPVISAPTTDGLAAEVASVMQDPVGTANVLQGRQWVNEHHSPDAVVNQLATIYGELA</sequence>
<keyword evidence="2" id="KW-1185">Reference proteome</keyword>
<dbReference type="SUPFAM" id="SSF53756">
    <property type="entry name" value="UDP-Glycosyltransferase/glycogen phosphorylase"/>
    <property type="match status" value="1"/>
</dbReference>
<organism evidence="1 2">
    <name type="scientific">Arthrobacter parietis</name>
    <dbReference type="NCBI Taxonomy" id="271434"/>
    <lineage>
        <taxon>Bacteria</taxon>
        <taxon>Bacillati</taxon>
        <taxon>Actinomycetota</taxon>
        <taxon>Actinomycetes</taxon>
        <taxon>Micrococcales</taxon>
        <taxon>Micrococcaceae</taxon>
        <taxon>Arthrobacter</taxon>
    </lineage>
</organism>
<accession>A0ABN3AUW6</accession>
<evidence type="ECO:0008006" key="3">
    <source>
        <dbReference type="Google" id="ProtNLM"/>
    </source>
</evidence>
<proteinExistence type="predicted"/>
<evidence type="ECO:0000313" key="2">
    <source>
        <dbReference type="Proteomes" id="UP001500974"/>
    </source>
</evidence>
<comment type="caution">
    <text evidence="1">The sequence shown here is derived from an EMBL/GenBank/DDBJ whole genome shotgun (WGS) entry which is preliminary data.</text>
</comment>